<dbReference type="PANTHER" id="PTHR34296:SF2">
    <property type="entry name" value="ABC TRANSPORTER GUANOSINE-BINDING PROTEIN NUPN"/>
    <property type="match status" value="1"/>
</dbReference>
<dbReference type="InterPro" id="IPR003760">
    <property type="entry name" value="PnrA-like"/>
</dbReference>
<keyword evidence="3" id="KW-1003">Cell membrane</keyword>
<protein>
    <submittedName>
        <fullName evidence="8">Nucleoside-binding protein</fullName>
    </submittedName>
</protein>
<gene>
    <name evidence="8" type="ORF">SAMN02746091_02065</name>
</gene>
<dbReference type="GO" id="GO:0005886">
    <property type="term" value="C:plasma membrane"/>
    <property type="evidence" value="ECO:0007669"/>
    <property type="project" value="UniProtKB-SubCell"/>
</dbReference>
<dbReference type="PROSITE" id="PS51257">
    <property type="entry name" value="PROKAR_LIPOPROTEIN"/>
    <property type="match status" value="1"/>
</dbReference>
<evidence type="ECO:0000256" key="6">
    <source>
        <dbReference type="ARBA" id="ARBA00023288"/>
    </source>
</evidence>
<accession>A0A1M5A0Z1</accession>
<keyword evidence="5" id="KW-0472">Membrane</keyword>
<evidence type="ECO:0000256" key="4">
    <source>
        <dbReference type="ARBA" id="ARBA00022729"/>
    </source>
</evidence>
<evidence type="ECO:0000256" key="1">
    <source>
        <dbReference type="ARBA" id="ARBA00004193"/>
    </source>
</evidence>
<proteinExistence type="inferred from homology"/>
<evidence type="ECO:0000256" key="3">
    <source>
        <dbReference type="ARBA" id="ARBA00022475"/>
    </source>
</evidence>
<evidence type="ECO:0000313" key="9">
    <source>
        <dbReference type="Proteomes" id="UP000184423"/>
    </source>
</evidence>
<keyword evidence="6" id="KW-0449">Lipoprotein</keyword>
<dbReference type="Pfam" id="PF02608">
    <property type="entry name" value="Bmp"/>
    <property type="match status" value="1"/>
</dbReference>
<evidence type="ECO:0000259" key="7">
    <source>
        <dbReference type="Pfam" id="PF02608"/>
    </source>
</evidence>
<comment type="similarity">
    <text evidence="2">Belongs to the BMP lipoprotein family.</text>
</comment>
<evidence type="ECO:0000313" key="8">
    <source>
        <dbReference type="EMBL" id="SHF23797.1"/>
    </source>
</evidence>
<keyword evidence="9" id="KW-1185">Reference proteome</keyword>
<dbReference type="AlphaFoldDB" id="A0A1M5A0Z1"/>
<comment type="subcellular location">
    <subcellularLocation>
        <location evidence="1">Cell membrane</location>
        <topology evidence="1">Lipid-anchor</topology>
    </subcellularLocation>
</comment>
<dbReference type="PANTHER" id="PTHR34296">
    <property type="entry name" value="TRANSCRIPTIONAL ACTIVATOR PROTEIN MED"/>
    <property type="match status" value="1"/>
</dbReference>
<dbReference type="Gene3D" id="3.40.50.2300">
    <property type="match status" value="2"/>
</dbReference>
<evidence type="ECO:0000256" key="2">
    <source>
        <dbReference type="ARBA" id="ARBA00008610"/>
    </source>
</evidence>
<organism evidence="8 9">
    <name type="scientific">Caloramator proteoclasticus DSM 10124</name>
    <dbReference type="NCBI Taxonomy" id="1121262"/>
    <lineage>
        <taxon>Bacteria</taxon>
        <taxon>Bacillati</taxon>
        <taxon>Bacillota</taxon>
        <taxon>Clostridia</taxon>
        <taxon>Eubacteriales</taxon>
        <taxon>Clostridiaceae</taxon>
        <taxon>Caloramator</taxon>
    </lineage>
</organism>
<evidence type="ECO:0000256" key="5">
    <source>
        <dbReference type="ARBA" id="ARBA00023136"/>
    </source>
</evidence>
<dbReference type="Proteomes" id="UP000184423">
    <property type="component" value="Unassembled WGS sequence"/>
</dbReference>
<keyword evidence="4" id="KW-0732">Signal</keyword>
<reference evidence="9" key="1">
    <citation type="submission" date="2016-11" db="EMBL/GenBank/DDBJ databases">
        <authorList>
            <person name="Varghese N."/>
            <person name="Submissions S."/>
        </authorList>
    </citation>
    <scope>NUCLEOTIDE SEQUENCE [LARGE SCALE GENOMIC DNA]</scope>
    <source>
        <strain evidence="9">DSM 10124</strain>
    </source>
</reference>
<feature type="domain" description="ABC transporter substrate-binding protein PnrA-like" evidence="7">
    <location>
        <begin position="42"/>
        <end position="356"/>
    </location>
</feature>
<name>A0A1M5A0Z1_9CLOT</name>
<sequence length="375" mass="41662">MKRLLRLITASLLIFSLLLVGCGKNQNNSSNSNQDSKDKPLKIVLLINGTLGDKSFFDSANNGIELIKKEYGSKVETKTIEMTYDQSKWEPTLQDVSEQDWDIIILGTWQMTEYLEKIAPQNPDKKYIIFDTSVDYSKGNLSNVYSIQYKQNEGSFLAGALAAKITTSNMPNANDKKIIGFLGGMDIPVINDFLVGYIQGAKYVDKDIKVAISYIGDFADSAKGKEMAMAQYDQGADIGFNVAGQAGLGQLDAAKEKKKYAIGVDSDQASIFSSDSEKANLIVTSVLKRIDNSLLRAIKMHMDGTLKYGQAETLGLKEECIGFAENEYYQKIVPEEYRKFINELKEKIMNGEITVDTAFGMDTNKLNEIRNSVKP</sequence>
<dbReference type="RefSeq" id="WP_073249517.1">
    <property type="nucleotide sequence ID" value="NZ_FQVG01000045.1"/>
</dbReference>
<dbReference type="SUPFAM" id="SSF53822">
    <property type="entry name" value="Periplasmic binding protein-like I"/>
    <property type="match status" value="1"/>
</dbReference>
<dbReference type="InterPro" id="IPR028082">
    <property type="entry name" value="Peripla_BP_I"/>
</dbReference>
<dbReference type="EMBL" id="FQVG01000045">
    <property type="protein sequence ID" value="SHF23797.1"/>
    <property type="molecule type" value="Genomic_DNA"/>
</dbReference>
<dbReference type="InterPro" id="IPR050957">
    <property type="entry name" value="BMP_lipoprotein"/>
</dbReference>
<dbReference type="CDD" id="cd19964">
    <property type="entry name" value="PBP1_BMP-like"/>
    <property type="match status" value="1"/>
</dbReference>